<keyword evidence="8" id="KW-0732">Signal</keyword>
<dbReference type="EMBL" id="CP012836">
    <property type="protein sequence ID" value="AMQ57916.1"/>
    <property type="molecule type" value="Genomic_DNA"/>
</dbReference>
<dbReference type="InterPro" id="IPR039426">
    <property type="entry name" value="TonB-dep_rcpt-like"/>
</dbReference>
<dbReference type="AlphaFoldDB" id="A0A142ES11"/>
<gene>
    <name evidence="10" type="ORF">AO498_15790</name>
</gene>
<feature type="signal peptide" evidence="8">
    <location>
        <begin position="1"/>
        <end position="31"/>
    </location>
</feature>
<dbReference type="Gene3D" id="2.170.130.10">
    <property type="entry name" value="TonB-dependent receptor, plug domain"/>
    <property type="match status" value="1"/>
</dbReference>
<reference evidence="10 11" key="2">
    <citation type="journal article" date="2016" name="Genome Announc.">
        <title>Complete Genome Sequence of Algoriphagus sp. Strain M8-2, Isolated from a Brackish Lake.</title>
        <authorList>
            <person name="Muraguchi Y."/>
            <person name="Kushimoto K."/>
            <person name="Ohtsubo Y."/>
            <person name="Suzuki T."/>
            <person name="Dohra H."/>
            <person name="Kimbara K."/>
            <person name="Shintani M."/>
        </authorList>
    </citation>
    <scope>NUCLEOTIDE SEQUENCE [LARGE SCALE GENOMIC DNA]</scope>
    <source>
        <strain evidence="10 11">M8-2</strain>
    </source>
</reference>
<dbReference type="Proteomes" id="UP000073816">
    <property type="component" value="Chromosome"/>
</dbReference>
<organism evidence="10 11">
    <name type="scientific">Algoriphagus sanaruensis</name>
    <dbReference type="NCBI Taxonomy" id="1727163"/>
    <lineage>
        <taxon>Bacteria</taxon>
        <taxon>Pseudomonadati</taxon>
        <taxon>Bacteroidota</taxon>
        <taxon>Cytophagia</taxon>
        <taxon>Cytophagales</taxon>
        <taxon>Cyclobacteriaceae</taxon>
        <taxon>Algoriphagus</taxon>
    </lineage>
</organism>
<dbReference type="InterPro" id="IPR037066">
    <property type="entry name" value="Plug_dom_sf"/>
</dbReference>
<dbReference type="InterPro" id="IPR023996">
    <property type="entry name" value="TonB-dep_OMP_SusC/RagA"/>
</dbReference>
<dbReference type="STRING" id="1727163.AO498_15790"/>
<evidence type="ECO:0000313" key="10">
    <source>
        <dbReference type="EMBL" id="AMQ57916.1"/>
    </source>
</evidence>
<evidence type="ECO:0000256" key="4">
    <source>
        <dbReference type="ARBA" id="ARBA00022692"/>
    </source>
</evidence>
<keyword evidence="3 7" id="KW-1134">Transmembrane beta strand</keyword>
<dbReference type="NCBIfam" id="TIGR04056">
    <property type="entry name" value="OMP_RagA_SusC"/>
    <property type="match status" value="1"/>
</dbReference>
<name>A0A142ES11_9BACT</name>
<keyword evidence="5 7" id="KW-0472">Membrane</keyword>
<evidence type="ECO:0000259" key="9">
    <source>
        <dbReference type="Pfam" id="PF07715"/>
    </source>
</evidence>
<evidence type="ECO:0000256" key="2">
    <source>
        <dbReference type="ARBA" id="ARBA00022448"/>
    </source>
</evidence>
<evidence type="ECO:0000313" key="11">
    <source>
        <dbReference type="Proteomes" id="UP000073816"/>
    </source>
</evidence>
<comment type="subcellular location">
    <subcellularLocation>
        <location evidence="1 7">Cell outer membrane</location>
        <topology evidence="1 7">Multi-pass membrane protein</topology>
    </subcellularLocation>
</comment>
<feature type="domain" description="TonB-dependent receptor plug" evidence="9">
    <location>
        <begin position="124"/>
        <end position="231"/>
    </location>
</feature>
<keyword evidence="11" id="KW-1185">Reference proteome</keyword>
<evidence type="ECO:0000256" key="8">
    <source>
        <dbReference type="SAM" id="SignalP"/>
    </source>
</evidence>
<comment type="similarity">
    <text evidence="7">Belongs to the TonB-dependent receptor family.</text>
</comment>
<reference evidence="11" key="1">
    <citation type="submission" date="2015-09" db="EMBL/GenBank/DDBJ databases">
        <title>Complete sequence of Algoriphagus sp. M8-2.</title>
        <authorList>
            <person name="Shintani M."/>
        </authorList>
    </citation>
    <scope>NUCLEOTIDE SEQUENCE [LARGE SCALE GENOMIC DNA]</scope>
    <source>
        <strain evidence="11">M8-2</strain>
    </source>
</reference>
<sequence>MNNHYLSKIKSRFIGLLFTLLCISIASLGQAQTVRGVVTTEPDNEPLPGAMVLIKGTQRGSVTDIDGGFQINASPGDILVVSFVGYTSQEVAVVAGQSTYNILLPLSTSDLSEVIVVGYGSQLKKEITGAVQTVKQEELQDLPVSTLGQKLQGRLAGVQINQTTGKPGQGLTVRIRGQLSVTAGSDPLYVVDGFPITGDINTLNPDEIEDISILKDAASTSLYGSRAANGVVLITTKKGKAGQSNVNLNVFTGWQKVPVRGRLEMMNAEEFAQFKKEYYEDAGQPVPDIFQNPSQFRDKNNDWYQALLQTAPITSYNLTITNNRDKLRTAIVAGIFDQKGVVINTDYQRYSIRMNADYDVSDKVSVGINLAPSYIYDNTPQTDGTRGTGILFNAIHTWPVMPIYDESGELTSFNRFPSNTGNIFAYPNWVRSAQELINETDQINLLSSSYVQWKPIKGLSVKSTFSAEIRDSKFFSFNPSTATSRINVALPTVAQSVRDNTASLSWLNENLITYSKSINDHNFEILAGYTNQRYRMERTRIQADTYSDDRLPTIQGAININRGGTFSDVGEWALSSVLSRLTYNYKGKYLFSASLRADGSSRFGADNRWGVFPSTSVGWVMSDEEFLKSNSTISFAKLRASYGVTGNNNIGNFTQYALVNNTINAVFGNTIVPGAGVTSLSNTRLGWETTGSFDIGLDLGLWDDRIQFVYDYYNKTTTNLLYAVQVPQEAGFTNFNDNIGEINFWGHEFTLNTIPIVGEFTWNANANISFNRNIVKSLADGIDRVYGSFHITQVGQPFGQFYGLIKLGNYANEEDLANSPKVPGRSRVGSIKLQDINGDGIISIGGDNDDRAIMGNPFPSFTYGTTQSFKYKNWDMSITGQGSFGNKLYMRHLYSTANLDGVFNMVRKATDRFRSPQDPGEGIFGTTVGGGNVTGIERDWANSNFVWDASYFSIKNITLGYNIKKSFKFVKTARVYSSVQNLITWTPYWGGSNPEVSMQNNGQGDGGNLSPGVDLFGYPIPVTVTFGANINF</sequence>
<feature type="chain" id="PRO_5007494337" evidence="8">
    <location>
        <begin position="32"/>
        <end position="1032"/>
    </location>
</feature>
<dbReference type="SUPFAM" id="SSF49464">
    <property type="entry name" value="Carboxypeptidase regulatory domain-like"/>
    <property type="match status" value="1"/>
</dbReference>
<dbReference type="PROSITE" id="PS52016">
    <property type="entry name" value="TONB_DEPENDENT_REC_3"/>
    <property type="match status" value="1"/>
</dbReference>
<evidence type="ECO:0000256" key="6">
    <source>
        <dbReference type="ARBA" id="ARBA00023237"/>
    </source>
</evidence>
<evidence type="ECO:0000256" key="7">
    <source>
        <dbReference type="PROSITE-ProRule" id="PRU01360"/>
    </source>
</evidence>
<dbReference type="InterPro" id="IPR036942">
    <property type="entry name" value="Beta-barrel_TonB_sf"/>
</dbReference>
<dbReference type="GO" id="GO:0009279">
    <property type="term" value="C:cell outer membrane"/>
    <property type="evidence" value="ECO:0007669"/>
    <property type="project" value="UniProtKB-SubCell"/>
</dbReference>
<proteinExistence type="inferred from homology"/>
<dbReference type="NCBIfam" id="TIGR04057">
    <property type="entry name" value="SusC_RagA_signa"/>
    <property type="match status" value="1"/>
</dbReference>
<keyword evidence="4 7" id="KW-0812">Transmembrane</keyword>
<accession>A0A142ES11</accession>
<dbReference type="Gene3D" id="2.60.40.1120">
    <property type="entry name" value="Carboxypeptidase-like, regulatory domain"/>
    <property type="match status" value="1"/>
</dbReference>
<evidence type="ECO:0000256" key="1">
    <source>
        <dbReference type="ARBA" id="ARBA00004571"/>
    </source>
</evidence>
<keyword evidence="2 7" id="KW-0813">Transport</keyword>
<protein>
    <submittedName>
        <fullName evidence="10">SusC/RagA family TonB-linked outer membrane protein</fullName>
    </submittedName>
</protein>
<dbReference type="FunFam" id="2.170.130.10:FF:000008">
    <property type="entry name" value="SusC/RagA family TonB-linked outer membrane protein"/>
    <property type="match status" value="1"/>
</dbReference>
<dbReference type="Pfam" id="PF07715">
    <property type="entry name" value="Plug"/>
    <property type="match status" value="1"/>
</dbReference>
<dbReference type="InterPro" id="IPR012910">
    <property type="entry name" value="Plug_dom"/>
</dbReference>
<dbReference type="KEGG" id="alm:AO498_15790"/>
<dbReference type="InterPro" id="IPR023997">
    <property type="entry name" value="TonB-dep_OMP_SusC/RagA_CS"/>
</dbReference>
<dbReference type="SUPFAM" id="SSF56935">
    <property type="entry name" value="Porins"/>
    <property type="match status" value="1"/>
</dbReference>
<evidence type="ECO:0000256" key="3">
    <source>
        <dbReference type="ARBA" id="ARBA00022452"/>
    </source>
</evidence>
<dbReference type="RefSeq" id="WP_067549781.1">
    <property type="nucleotide sequence ID" value="NZ_CP012836.1"/>
</dbReference>
<dbReference type="Gene3D" id="2.40.170.20">
    <property type="entry name" value="TonB-dependent receptor, beta-barrel domain"/>
    <property type="match status" value="1"/>
</dbReference>
<dbReference type="Pfam" id="PF13715">
    <property type="entry name" value="CarbopepD_reg_2"/>
    <property type="match status" value="1"/>
</dbReference>
<dbReference type="PATRIC" id="fig|1727163.4.peg.3314"/>
<dbReference type="OrthoDB" id="9768177at2"/>
<evidence type="ECO:0000256" key="5">
    <source>
        <dbReference type="ARBA" id="ARBA00023136"/>
    </source>
</evidence>
<keyword evidence="6 7" id="KW-0998">Cell outer membrane</keyword>
<dbReference type="InterPro" id="IPR008969">
    <property type="entry name" value="CarboxyPept-like_regulatory"/>
</dbReference>